<dbReference type="NCBIfam" id="TIGR03188">
    <property type="entry name" value="histidine_hisI"/>
    <property type="match status" value="1"/>
</dbReference>
<dbReference type="InterPro" id="IPR002496">
    <property type="entry name" value="PRib_AMP_CycHydrolase_dom"/>
</dbReference>
<dbReference type="GO" id="GO:0005524">
    <property type="term" value="F:ATP binding"/>
    <property type="evidence" value="ECO:0007669"/>
    <property type="project" value="UniProtKB-KW"/>
</dbReference>
<evidence type="ECO:0000256" key="7">
    <source>
        <dbReference type="ARBA" id="ARBA00022801"/>
    </source>
</evidence>
<accession>A0A024GPX6</accession>
<comment type="catalytic activity">
    <reaction evidence="1">
        <text>1-(5-phospho-beta-D-ribosyl)-5'-AMP + H2O = 1-(5-phospho-beta-D-ribosyl)-5-[(5-phospho-beta-D-ribosylamino)methylideneamino]imidazole-4-carboxamide</text>
        <dbReference type="Rhea" id="RHEA:20049"/>
        <dbReference type="ChEBI" id="CHEBI:15377"/>
        <dbReference type="ChEBI" id="CHEBI:58435"/>
        <dbReference type="ChEBI" id="CHEBI:59457"/>
        <dbReference type="EC" id="3.5.4.19"/>
    </reaction>
</comment>
<dbReference type="Gene3D" id="3.10.20.810">
    <property type="entry name" value="Phosphoribosyl-AMP cyclohydrolase"/>
    <property type="match status" value="1"/>
</dbReference>
<dbReference type="InterPro" id="IPR038019">
    <property type="entry name" value="PRib_AMP_CycHydrolase_sf"/>
</dbReference>
<dbReference type="Gene3D" id="1.10.287.1080">
    <property type="entry name" value="MazG-like"/>
    <property type="match status" value="1"/>
</dbReference>
<keyword evidence="5" id="KW-0028">Amino-acid biosynthesis</keyword>
<keyword evidence="7" id="KW-0378">Hydrolase</keyword>
<dbReference type="FunFam" id="3.10.20.810:FF:000002">
    <property type="entry name" value="Histidine biosynthesis trifunctional protein"/>
    <property type="match status" value="1"/>
</dbReference>
<evidence type="ECO:0000256" key="1">
    <source>
        <dbReference type="ARBA" id="ARBA00000024"/>
    </source>
</evidence>
<evidence type="ECO:0000256" key="10">
    <source>
        <dbReference type="ARBA" id="ARBA00023268"/>
    </source>
</evidence>
<comment type="pathway">
    <text evidence="4">Amino-acid biosynthesis; L-histidine biosynthesis; L-histidine from 5-phospho-alpha-D-ribose 1-diphosphate: step 2/9.</text>
</comment>
<dbReference type="FunFam" id="1.10.287.1080:FF:000002">
    <property type="entry name" value="Histidine biosynthesis bifunctional protein HisIE"/>
    <property type="match status" value="1"/>
</dbReference>
<dbReference type="OrthoDB" id="1703565at2759"/>
<protein>
    <recommendedName>
        <fullName evidence="11">Phosphoribosyl-AMP cyclohydrolase domain-containing protein</fullName>
    </recommendedName>
</protein>
<feature type="domain" description="Phosphoribosyl-AMP cyclohydrolase" evidence="11">
    <location>
        <begin position="252"/>
        <end position="324"/>
    </location>
</feature>
<keyword evidence="10" id="KW-0511">Multifunctional enzyme</keyword>
<evidence type="ECO:0000259" key="11">
    <source>
        <dbReference type="Pfam" id="PF01502"/>
    </source>
</evidence>
<dbReference type="InParanoid" id="A0A024GPX6"/>
<keyword evidence="8" id="KW-0067">ATP-binding</keyword>
<dbReference type="GO" id="GO:0000105">
    <property type="term" value="P:L-histidine biosynthetic process"/>
    <property type="evidence" value="ECO:0007669"/>
    <property type="project" value="UniProtKB-UniPathway"/>
</dbReference>
<dbReference type="EMBL" id="CAIX01000238">
    <property type="protein sequence ID" value="CCI48611.1"/>
    <property type="molecule type" value="Genomic_DNA"/>
</dbReference>
<comment type="catalytic activity">
    <reaction evidence="2">
        <text>1-(5-phospho-beta-D-ribosyl)-ATP + H2O = 1-(5-phospho-beta-D-ribosyl)-5'-AMP + diphosphate + H(+)</text>
        <dbReference type="Rhea" id="RHEA:22828"/>
        <dbReference type="ChEBI" id="CHEBI:15377"/>
        <dbReference type="ChEBI" id="CHEBI:15378"/>
        <dbReference type="ChEBI" id="CHEBI:33019"/>
        <dbReference type="ChEBI" id="CHEBI:59457"/>
        <dbReference type="ChEBI" id="CHEBI:73183"/>
        <dbReference type="EC" id="3.6.1.31"/>
    </reaction>
</comment>
<dbReference type="PANTHER" id="PTHR42945">
    <property type="entry name" value="HISTIDINE BIOSYNTHESIS BIFUNCTIONAL PROTEIN"/>
    <property type="match status" value="1"/>
</dbReference>
<dbReference type="CDD" id="cd11546">
    <property type="entry name" value="NTP-PPase_His4"/>
    <property type="match status" value="1"/>
</dbReference>
<comment type="pathway">
    <text evidence="3">Amino-acid biosynthesis; L-histidine biosynthesis; L-histidine from 5-phospho-alpha-D-ribose 1-diphosphate: step 3/9.</text>
</comment>
<evidence type="ECO:0000256" key="2">
    <source>
        <dbReference type="ARBA" id="ARBA00001460"/>
    </source>
</evidence>
<dbReference type="AlphaFoldDB" id="A0A024GPX6"/>
<evidence type="ECO:0000256" key="3">
    <source>
        <dbReference type="ARBA" id="ARBA00005169"/>
    </source>
</evidence>
<gene>
    <name evidence="12" type="ORF">BN9_097890</name>
</gene>
<organism evidence="12 13">
    <name type="scientific">Albugo candida</name>
    <dbReference type="NCBI Taxonomy" id="65357"/>
    <lineage>
        <taxon>Eukaryota</taxon>
        <taxon>Sar</taxon>
        <taxon>Stramenopiles</taxon>
        <taxon>Oomycota</taxon>
        <taxon>Peronosporomycetes</taxon>
        <taxon>Albuginales</taxon>
        <taxon>Albuginaceae</taxon>
        <taxon>Albugo</taxon>
    </lineage>
</organism>
<evidence type="ECO:0000313" key="12">
    <source>
        <dbReference type="EMBL" id="CCI48611.1"/>
    </source>
</evidence>
<proteinExistence type="predicted"/>
<keyword evidence="9" id="KW-0368">Histidine biosynthesis</keyword>
<name>A0A024GPX6_9STRA</name>
<dbReference type="SUPFAM" id="SSF101386">
    <property type="entry name" value="all-alpha NTP pyrophosphatases"/>
    <property type="match status" value="1"/>
</dbReference>
<dbReference type="Pfam" id="PF01503">
    <property type="entry name" value="PRA-PH"/>
    <property type="match status" value="1"/>
</dbReference>
<comment type="caution">
    <text evidence="12">The sequence shown here is derived from an EMBL/GenBank/DDBJ whole genome shotgun (WGS) entry which is preliminary data.</text>
</comment>
<dbReference type="GO" id="GO:0004636">
    <property type="term" value="F:phosphoribosyl-ATP diphosphatase activity"/>
    <property type="evidence" value="ECO:0007669"/>
    <property type="project" value="UniProtKB-EC"/>
</dbReference>
<keyword evidence="13" id="KW-1185">Reference proteome</keyword>
<dbReference type="Proteomes" id="UP000053237">
    <property type="component" value="Unassembled WGS sequence"/>
</dbReference>
<dbReference type="InterPro" id="IPR008179">
    <property type="entry name" value="HisE"/>
</dbReference>
<dbReference type="InterPro" id="IPR021130">
    <property type="entry name" value="PRib-ATP_PPHydrolase-like"/>
</dbReference>
<evidence type="ECO:0000256" key="8">
    <source>
        <dbReference type="ARBA" id="ARBA00022840"/>
    </source>
</evidence>
<evidence type="ECO:0000256" key="4">
    <source>
        <dbReference type="ARBA" id="ARBA00005204"/>
    </source>
</evidence>
<sequence length="444" mass="49579">MLVPKIALTPSNSENDTFTQFNAIQKLSILSQVFATVDTIPSLNVLEPETTRSSRFCQLLASCRVILGPFRIAQLETAIDYLDQSVHTVLFDVDEGEFESITQLDAIPSHRIVLRLRVDTATLIKSCDTTVKQLQSLSKTSSGFILSIPDFPQANEADPIFEIIQKIRSELKQSIYFGIELNCNSQNQSLIPFVALLHRKNVHVIAPASYEPIETPDRLNACEAFIKCARSDRPDGLFTTVVVDEAGTALGLVYSSEESLRESFNTGFGVYYSRSRKQLWRKGETSGNVQLLLQLDLDCDNDAVRFTVRQSGVGFCHLDQTSCWGQATGLRSLEKMLQSRAENAPVGSYTKRLLEDTELLRDKLVEEAQELAEAESKEEVAGEAADLLYFLMVKCIAAGISLTDIEKQLDKRSLKVKRRAGNSKAYRIEAAEVILNKRQKHNDC</sequence>
<evidence type="ECO:0000313" key="13">
    <source>
        <dbReference type="Proteomes" id="UP000053237"/>
    </source>
</evidence>
<keyword evidence="6" id="KW-0547">Nucleotide-binding</keyword>
<reference evidence="12 13" key="1">
    <citation type="submission" date="2012-05" db="EMBL/GenBank/DDBJ databases">
        <title>Recombination and specialization in a pathogen metapopulation.</title>
        <authorList>
            <person name="Gardiner A."/>
            <person name="Kemen E."/>
            <person name="Schultz-Larsen T."/>
            <person name="MacLean D."/>
            <person name="Van Oosterhout C."/>
            <person name="Jones J.D.G."/>
        </authorList>
    </citation>
    <scope>NUCLEOTIDE SEQUENCE [LARGE SCALE GENOMIC DNA]</scope>
    <source>
        <strain evidence="12 13">Ac Nc2</strain>
    </source>
</reference>
<dbReference type="Pfam" id="PF01502">
    <property type="entry name" value="PRA-CH"/>
    <property type="match status" value="1"/>
</dbReference>
<dbReference type="UniPathway" id="UPA00031">
    <property type="reaction ID" value="UER00007"/>
</dbReference>
<evidence type="ECO:0000256" key="6">
    <source>
        <dbReference type="ARBA" id="ARBA00022741"/>
    </source>
</evidence>
<dbReference type="STRING" id="65357.A0A024GPX6"/>
<evidence type="ECO:0000256" key="9">
    <source>
        <dbReference type="ARBA" id="ARBA00023102"/>
    </source>
</evidence>
<dbReference type="PANTHER" id="PTHR42945:SF1">
    <property type="entry name" value="HISTIDINE BIOSYNTHESIS BIFUNCTIONAL PROTEIN HIS7"/>
    <property type="match status" value="1"/>
</dbReference>
<dbReference type="SUPFAM" id="SSF141734">
    <property type="entry name" value="HisI-like"/>
    <property type="match status" value="1"/>
</dbReference>
<evidence type="ECO:0000256" key="5">
    <source>
        <dbReference type="ARBA" id="ARBA00022605"/>
    </source>
</evidence>
<dbReference type="GO" id="GO:0004635">
    <property type="term" value="F:phosphoribosyl-AMP cyclohydrolase activity"/>
    <property type="evidence" value="ECO:0007669"/>
    <property type="project" value="UniProtKB-EC"/>
</dbReference>